<proteinExistence type="predicted"/>
<dbReference type="EMBL" id="JASXSX010000001">
    <property type="protein sequence ID" value="MDT3767218.1"/>
    <property type="molecule type" value="Genomic_DNA"/>
</dbReference>
<feature type="transmembrane region" description="Helical" evidence="1">
    <location>
        <begin position="36"/>
        <end position="58"/>
    </location>
</feature>
<comment type="caution">
    <text evidence="2">The sequence shown here is derived from an EMBL/GenBank/DDBJ whole genome shotgun (WGS) entry which is preliminary data.</text>
</comment>
<feature type="transmembrane region" description="Helical" evidence="1">
    <location>
        <begin position="322"/>
        <end position="341"/>
    </location>
</feature>
<gene>
    <name evidence="2" type="ORF">QS713_03940</name>
</gene>
<dbReference type="InterPro" id="IPR046671">
    <property type="entry name" value="DUF6541"/>
</dbReference>
<evidence type="ECO:0000256" key="1">
    <source>
        <dbReference type="SAM" id="Phobius"/>
    </source>
</evidence>
<keyword evidence="1" id="KW-1133">Transmembrane helix</keyword>
<name>A0ABU3IA25_9ACTO</name>
<feature type="transmembrane region" description="Helical" evidence="1">
    <location>
        <begin position="125"/>
        <end position="144"/>
    </location>
</feature>
<protein>
    <recommendedName>
        <fullName evidence="4">Beta-carotene 15,15'-monooxygenase</fullName>
    </recommendedName>
</protein>
<feature type="transmembrane region" description="Helical" evidence="1">
    <location>
        <begin position="245"/>
        <end position="264"/>
    </location>
</feature>
<feature type="transmembrane region" description="Helical" evidence="1">
    <location>
        <begin position="467"/>
        <end position="484"/>
    </location>
</feature>
<feature type="transmembrane region" description="Helical" evidence="1">
    <location>
        <begin position="218"/>
        <end position="238"/>
    </location>
</feature>
<feature type="transmembrane region" description="Helical" evidence="1">
    <location>
        <begin position="64"/>
        <end position="86"/>
    </location>
</feature>
<accession>A0ABU3IA25</accession>
<dbReference type="Pfam" id="PF20176">
    <property type="entry name" value="DUF6541"/>
    <property type="match status" value="1"/>
</dbReference>
<feature type="transmembrane region" description="Helical" evidence="1">
    <location>
        <begin position="299"/>
        <end position="316"/>
    </location>
</feature>
<feature type="transmembrane region" description="Helical" evidence="1">
    <location>
        <begin position="430"/>
        <end position="447"/>
    </location>
</feature>
<evidence type="ECO:0000313" key="2">
    <source>
        <dbReference type="EMBL" id="MDT3767218.1"/>
    </source>
</evidence>
<keyword evidence="3" id="KW-1185">Reference proteome</keyword>
<feature type="transmembrane region" description="Helical" evidence="1">
    <location>
        <begin position="504"/>
        <end position="523"/>
    </location>
</feature>
<reference evidence="2 3" key="1">
    <citation type="submission" date="2023-06" db="EMBL/GenBank/DDBJ databases">
        <title>Draft genome sequence of Gleimia hominis type strain CCUG 57540T.</title>
        <authorList>
            <person name="Salva-Serra F."/>
            <person name="Cardew S."/>
            <person name="Jensie Markopoulos S."/>
            <person name="Ohlen M."/>
            <person name="Inganas E."/>
            <person name="Svensson-Stadler L."/>
            <person name="Moore E.R.B."/>
        </authorList>
    </citation>
    <scope>NUCLEOTIDE SEQUENCE [LARGE SCALE GENOMIC DNA]</scope>
    <source>
        <strain evidence="2 3">CCUG 57540</strain>
    </source>
</reference>
<organism evidence="2 3">
    <name type="scientific">Gleimia hominis</name>
    <dbReference type="NCBI Taxonomy" id="595468"/>
    <lineage>
        <taxon>Bacteria</taxon>
        <taxon>Bacillati</taxon>
        <taxon>Actinomycetota</taxon>
        <taxon>Actinomycetes</taxon>
        <taxon>Actinomycetales</taxon>
        <taxon>Actinomycetaceae</taxon>
        <taxon>Gleimia</taxon>
    </lineage>
</organism>
<feature type="transmembrane region" description="Helical" evidence="1">
    <location>
        <begin position="406"/>
        <end position="423"/>
    </location>
</feature>
<feature type="transmembrane region" description="Helical" evidence="1">
    <location>
        <begin position="6"/>
        <end position="29"/>
    </location>
</feature>
<dbReference type="Proteomes" id="UP001247542">
    <property type="component" value="Unassembled WGS sequence"/>
</dbReference>
<dbReference type="RefSeq" id="WP_313272594.1">
    <property type="nucleotide sequence ID" value="NZ_JASXSX010000001.1"/>
</dbReference>
<evidence type="ECO:0000313" key="3">
    <source>
        <dbReference type="Proteomes" id="UP001247542"/>
    </source>
</evidence>
<evidence type="ECO:0008006" key="4">
    <source>
        <dbReference type="Google" id="ProtNLM"/>
    </source>
</evidence>
<keyword evidence="1" id="KW-0812">Transmembrane</keyword>
<sequence>MLNWFSLILPFFLALVVIYVPGAMLLSALGTRRFNLWAFAPAVSIAWVAGLAVALPFLDLKFSWLPLVIATLAAFAVLHFLRYIFLRYFATRLVPREPQSGELRAAGGSQLETGSASKRPRIGPAVWGTLISFPFALVAFIAGIKDPHLPPQTWDGIFHLSAIRWILESGNGSTRNLAAVATMLQENQSVRGGLYPAAFHDIAALITPGTDVIVAANALSLVTCAVIWPMAAACLAAVLAPGRRFVPVAVALAATTYSTFPELTATRGTLWPLTLSYALLPLLLAGLVQLFLAAPSRALRVRTAALCLVVTLAIGLAHPQGVLAAIVPLVFLMLFGTFKILRNWRLYHAGQYLVLGLCLLGTVGGIVLIYRMRLWEWFAEWESQRIVEGNALRELVKLGLDVQSPYRVPAVALGIVLLVGMVVSVRRLQTLWLVAAWIGFAWVYIALQTDQLPGYQLAAFWYYDQARLGGILPIFGAVMAGIGLDALRHLGKPRIGARSHARPWGAVTTTVVFIIASLGLGVGEAQAKFAQFYQYKPGVGPNSLVSADEIQMIKRLGSKLQPGGVMIGDPRAGTTLVYALTGQPVLFRHLDGAWQYPQYYIGQYFDKFGHDAPLCERIAQHKIKYVYADSSHYWIGKQSDGQFDGLAKFKPEAFPDALKLIDEADGARVFEIKNCPVHNHK</sequence>
<feature type="transmembrane region" description="Helical" evidence="1">
    <location>
        <begin position="270"/>
        <end position="292"/>
    </location>
</feature>
<keyword evidence="1" id="KW-0472">Membrane</keyword>
<feature type="transmembrane region" description="Helical" evidence="1">
    <location>
        <begin position="353"/>
        <end position="372"/>
    </location>
</feature>